<dbReference type="GO" id="GO:0044718">
    <property type="term" value="P:siderophore transmembrane transport"/>
    <property type="evidence" value="ECO:0007669"/>
    <property type="project" value="TreeGrafter"/>
</dbReference>
<evidence type="ECO:0000256" key="9">
    <source>
        <dbReference type="RuleBase" id="RU003357"/>
    </source>
</evidence>
<keyword evidence="7 8" id="KW-0998">Cell outer membrane</keyword>
<accession>K2KN16</accession>
<gene>
    <name evidence="14" type="ORF">A10D4_06901</name>
</gene>
<dbReference type="OrthoDB" id="9795928at2"/>
<evidence type="ECO:0000256" key="1">
    <source>
        <dbReference type="ARBA" id="ARBA00004571"/>
    </source>
</evidence>
<dbReference type="STRING" id="740709.A10D4_06901"/>
<comment type="similarity">
    <text evidence="8 9">Belongs to the TonB-dependent receptor family.</text>
</comment>
<comment type="subcellular location">
    <subcellularLocation>
        <location evidence="1 8">Cell outer membrane</location>
        <topology evidence="1 8">Multi-pass membrane protein</topology>
    </subcellularLocation>
</comment>
<dbReference type="eggNOG" id="COG4206">
    <property type="taxonomic scope" value="Bacteria"/>
</dbReference>
<dbReference type="Gene3D" id="2.170.130.10">
    <property type="entry name" value="TonB-dependent receptor, plug domain"/>
    <property type="match status" value="1"/>
</dbReference>
<feature type="domain" description="TonB-dependent receptor plug" evidence="13">
    <location>
        <begin position="50"/>
        <end position="153"/>
    </location>
</feature>
<dbReference type="AlphaFoldDB" id="K2KN16"/>
<dbReference type="GO" id="GO:0015344">
    <property type="term" value="F:siderophore uptake transmembrane transporter activity"/>
    <property type="evidence" value="ECO:0007669"/>
    <property type="project" value="TreeGrafter"/>
</dbReference>
<keyword evidence="5 9" id="KW-0798">TonB box</keyword>
<feature type="domain" description="TonB-dependent receptor-like beta-barrel" evidence="12">
    <location>
        <begin position="294"/>
        <end position="689"/>
    </location>
</feature>
<dbReference type="Pfam" id="PF07715">
    <property type="entry name" value="Plug"/>
    <property type="match status" value="1"/>
</dbReference>
<dbReference type="InterPro" id="IPR036942">
    <property type="entry name" value="Beta-barrel_TonB_sf"/>
</dbReference>
<dbReference type="PANTHER" id="PTHR30069">
    <property type="entry name" value="TONB-DEPENDENT OUTER MEMBRANE RECEPTOR"/>
    <property type="match status" value="1"/>
</dbReference>
<dbReference type="InterPro" id="IPR039426">
    <property type="entry name" value="TonB-dep_rcpt-like"/>
</dbReference>
<feature type="signal peptide" evidence="11">
    <location>
        <begin position="1"/>
        <end position="22"/>
    </location>
</feature>
<evidence type="ECO:0000256" key="3">
    <source>
        <dbReference type="ARBA" id="ARBA00022452"/>
    </source>
</evidence>
<evidence type="ECO:0000313" key="15">
    <source>
        <dbReference type="Proteomes" id="UP000014115"/>
    </source>
</evidence>
<dbReference type="Proteomes" id="UP000014115">
    <property type="component" value="Unassembled WGS sequence"/>
</dbReference>
<dbReference type="PROSITE" id="PS52016">
    <property type="entry name" value="TONB_DEPENDENT_REC_3"/>
    <property type="match status" value="1"/>
</dbReference>
<sequence length="720" mass="79131">MLRRSSLSLAILASLNVGQVAAQQQDAETQVKPSEVIVITGSPLDKTALNSAQPVSVLSGDELRQSQAHTLGETLATEPGINNTHFANVAGSPIIRGLDGPRVKITQNGLDAGDQSRGSPDHAVTTETTTAQQVEVFRGPATLLYGSGAIGGVVNVVDNRIPEQALDGVRGNYSVGANSAANQKEGSFSADAGNGPVVFHVDAFARDADDYEVPTFTNDEGETNDKVENTYIESQGLNLGGSYIGDRGFIGFSFGRMTQEYGIPGHEHAHEHEEEEHDHEEEHAHEHGEAGPFVDLEQNRYQLAGALNNPFAGFDKVELRAAYTDYTHSEIEGGVAASTFANEQTEVRITARHQPLLGWRGAVGLQWSDSDQTSHGEEAFAPDSTTESTGIFWVLEREYAGFNWEVGARYEQVDIDTDELGDFSYNPVSFSAGFTRPLTKQLSMSLNFSHAERPVSATELLANGAHLATRTYELGALYELEEVAPEHYHVERREGKPELEKSNNIDLGFHLEQGDFHGQINFFYNNVDDFIYERFTGVDSADLHIEDHDHHEEEAGGEHEHDHEHDHGGALNVVQFTQADVELYGYEIEAAWQLDRNWTVSGFSDYTRAKLKDGGNLPRIPSQRIGADVSYQAQAWDAKVGYIYYAEQERIAANETPTDSYGLLNAQVSFYPQALARNNMTLYVKAENITDELGFVHSSFLKDDAPVTGRNFSIGLRGEF</sequence>
<keyword evidence="11" id="KW-0732">Signal</keyword>
<evidence type="ECO:0000256" key="6">
    <source>
        <dbReference type="ARBA" id="ARBA00023136"/>
    </source>
</evidence>
<dbReference type="EMBL" id="AMRG01000007">
    <property type="protein sequence ID" value="EKE83854.1"/>
    <property type="molecule type" value="Genomic_DNA"/>
</dbReference>
<dbReference type="SUPFAM" id="SSF56935">
    <property type="entry name" value="Porins"/>
    <property type="match status" value="1"/>
</dbReference>
<evidence type="ECO:0000259" key="12">
    <source>
        <dbReference type="Pfam" id="PF00593"/>
    </source>
</evidence>
<dbReference type="Pfam" id="PF00593">
    <property type="entry name" value="TonB_dep_Rec_b-barrel"/>
    <property type="match status" value="1"/>
</dbReference>
<feature type="chain" id="PRO_5003860076" description="TonB-dependent receptor" evidence="11">
    <location>
        <begin position="23"/>
        <end position="720"/>
    </location>
</feature>
<evidence type="ECO:0000256" key="8">
    <source>
        <dbReference type="PROSITE-ProRule" id="PRU01360"/>
    </source>
</evidence>
<proteinExistence type="inferred from homology"/>
<keyword evidence="6 8" id="KW-0472">Membrane</keyword>
<organism evidence="14 15">
    <name type="scientific">Idiomarina xiamenensis 10-D-4</name>
    <dbReference type="NCBI Taxonomy" id="740709"/>
    <lineage>
        <taxon>Bacteria</taxon>
        <taxon>Pseudomonadati</taxon>
        <taxon>Pseudomonadota</taxon>
        <taxon>Gammaproteobacteria</taxon>
        <taxon>Alteromonadales</taxon>
        <taxon>Idiomarinaceae</taxon>
        <taxon>Idiomarina</taxon>
    </lineage>
</organism>
<dbReference type="Gene3D" id="2.40.170.20">
    <property type="entry name" value="TonB-dependent receptor, beta-barrel domain"/>
    <property type="match status" value="1"/>
</dbReference>
<evidence type="ECO:0000256" key="7">
    <source>
        <dbReference type="ARBA" id="ARBA00023237"/>
    </source>
</evidence>
<dbReference type="GO" id="GO:0009279">
    <property type="term" value="C:cell outer membrane"/>
    <property type="evidence" value="ECO:0007669"/>
    <property type="project" value="UniProtKB-SubCell"/>
</dbReference>
<feature type="region of interest" description="Disordered" evidence="10">
    <location>
        <begin position="267"/>
        <end position="288"/>
    </location>
</feature>
<dbReference type="InterPro" id="IPR037066">
    <property type="entry name" value="Plug_dom_sf"/>
</dbReference>
<evidence type="ECO:0008006" key="16">
    <source>
        <dbReference type="Google" id="ProtNLM"/>
    </source>
</evidence>
<evidence type="ECO:0000256" key="5">
    <source>
        <dbReference type="ARBA" id="ARBA00023077"/>
    </source>
</evidence>
<dbReference type="InterPro" id="IPR012910">
    <property type="entry name" value="Plug_dom"/>
</dbReference>
<evidence type="ECO:0000256" key="2">
    <source>
        <dbReference type="ARBA" id="ARBA00022448"/>
    </source>
</evidence>
<dbReference type="RefSeq" id="WP_008488563.1">
    <property type="nucleotide sequence ID" value="NZ_AMRG01000007.1"/>
</dbReference>
<dbReference type="InterPro" id="IPR000531">
    <property type="entry name" value="Beta-barrel_TonB"/>
</dbReference>
<reference evidence="14 15" key="1">
    <citation type="journal article" date="2012" name="J. Bacteriol.">
        <title>Genome Sequence of Idiomarina xiamenensis Type Strain 10-D-4.</title>
        <authorList>
            <person name="Lai Q."/>
            <person name="Wang L."/>
            <person name="Wang W."/>
            <person name="Shao Z."/>
        </authorList>
    </citation>
    <scope>NUCLEOTIDE SEQUENCE [LARGE SCALE GENOMIC DNA]</scope>
    <source>
        <strain evidence="14 15">10-D-4</strain>
    </source>
</reference>
<dbReference type="PATRIC" id="fig|740709.3.peg.1404"/>
<evidence type="ECO:0000256" key="4">
    <source>
        <dbReference type="ARBA" id="ARBA00022692"/>
    </source>
</evidence>
<keyword evidence="3 8" id="KW-1134">Transmembrane beta strand</keyword>
<comment type="caution">
    <text evidence="14">The sequence shown here is derived from an EMBL/GenBank/DDBJ whole genome shotgun (WGS) entry which is preliminary data.</text>
</comment>
<feature type="region of interest" description="Disordered" evidence="10">
    <location>
        <begin position="107"/>
        <end position="128"/>
    </location>
</feature>
<keyword evidence="15" id="KW-1185">Reference proteome</keyword>
<protein>
    <recommendedName>
        <fullName evidence="16">TonB-dependent receptor</fullName>
    </recommendedName>
</protein>
<dbReference type="PANTHER" id="PTHR30069:SF40">
    <property type="entry name" value="TONB-DEPENDENT RECEPTOR NMB0964-RELATED"/>
    <property type="match status" value="1"/>
</dbReference>
<keyword evidence="2 8" id="KW-0813">Transport</keyword>
<evidence type="ECO:0000256" key="11">
    <source>
        <dbReference type="SAM" id="SignalP"/>
    </source>
</evidence>
<keyword evidence="4 8" id="KW-0812">Transmembrane</keyword>
<name>K2KN16_9GAMM</name>
<evidence type="ECO:0000259" key="13">
    <source>
        <dbReference type="Pfam" id="PF07715"/>
    </source>
</evidence>
<evidence type="ECO:0000256" key="10">
    <source>
        <dbReference type="SAM" id="MobiDB-lite"/>
    </source>
</evidence>
<evidence type="ECO:0000313" key="14">
    <source>
        <dbReference type="EMBL" id="EKE83854.1"/>
    </source>
</evidence>